<reference evidence="2 3" key="1">
    <citation type="journal article" date="2018" name="IMA Fungus">
        <title>IMA Genome-F 10: Nine draft genome sequences of Claviceps purpurea s.lat., including C. arundinis, C. humidiphila, and C. cf. spartinae, pseudomolecules for the pitch canker pathogen Fusarium circinatum, draft genome of Davidsoniella eucalypti, Grosmannia galeiformis, Quambalaria eucalypti, and Teratosphaeria destructans.</title>
        <authorList>
            <person name="Wingfield B.D."/>
            <person name="Liu M."/>
            <person name="Nguyen H.D."/>
            <person name="Lane F.A."/>
            <person name="Morgan S.W."/>
            <person name="De Vos L."/>
            <person name="Wilken P.M."/>
            <person name="Duong T.A."/>
            <person name="Aylward J."/>
            <person name="Coetzee M.P."/>
            <person name="Dadej K."/>
            <person name="De Beer Z.W."/>
            <person name="Findlay W."/>
            <person name="Havenga M."/>
            <person name="Kolarik M."/>
            <person name="Menzies J.G."/>
            <person name="Naidoo K."/>
            <person name="Pochopski O."/>
            <person name="Shoukouhi P."/>
            <person name="Santana Q.C."/>
            <person name="Seifert K.A."/>
            <person name="Soal N."/>
            <person name="Steenkamp E.T."/>
            <person name="Tatham C.T."/>
            <person name="van der Nest M.A."/>
            <person name="Wingfield M.J."/>
        </authorList>
    </citation>
    <scope>NUCLEOTIDE SEQUENCE [LARGE SCALE GENOMIC DNA]</scope>
    <source>
        <strain evidence="2">CMW44962</strain>
    </source>
</reference>
<keyword evidence="3" id="KW-1185">Reference proteome</keyword>
<sequence>SSKVERKPSRYGEQYDVDVDSHLPAHVVVTKAEKVVKPQPKFDRDTQTPIFRGLPIVGKADGLIDPVTGLQMLPSWRTCSRLARQSLRIGGNEHERWWQHSARTLDEKERREMPTERCKTTYQGSEPTKIRASSMKYCDGMKEAAASDGLACEEPLPRFHPLPTCLCTPGANFHVMEEASAVQTLVGQLDRETHRLARERQDRKKAALEAKRQASLERQRQMLEAADAMHDWDLTVIYCEELSDYLGNAHQQFTGSKVAHGHGRQKSSHTEWNDLSEQAWDSECEPIPLNNQ</sequence>
<evidence type="ECO:0000256" key="1">
    <source>
        <dbReference type="SAM" id="MobiDB-lite"/>
    </source>
</evidence>
<evidence type="ECO:0000313" key="3">
    <source>
        <dbReference type="Proteomes" id="UP001138500"/>
    </source>
</evidence>
<reference evidence="2 3" key="2">
    <citation type="journal article" date="2021" name="Curr. Genet.">
        <title>Genetic response to nitrogen starvation in the aggressive Eucalyptus foliar pathogen Teratosphaeria destructans.</title>
        <authorList>
            <person name="Havenga M."/>
            <person name="Wingfield B.D."/>
            <person name="Wingfield M.J."/>
            <person name="Dreyer L.L."/>
            <person name="Roets F."/>
            <person name="Aylward J."/>
        </authorList>
    </citation>
    <scope>NUCLEOTIDE SEQUENCE [LARGE SCALE GENOMIC DNA]</scope>
    <source>
        <strain evidence="2">CMW44962</strain>
    </source>
</reference>
<organism evidence="2 3">
    <name type="scientific">Teratosphaeria destructans</name>
    <dbReference type="NCBI Taxonomy" id="418781"/>
    <lineage>
        <taxon>Eukaryota</taxon>
        <taxon>Fungi</taxon>
        <taxon>Dikarya</taxon>
        <taxon>Ascomycota</taxon>
        <taxon>Pezizomycotina</taxon>
        <taxon>Dothideomycetes</taxon>
        <taxon>Dothideomycetidae</taxon>
        <taxon>Mycosphaerellales</taxon>
        <taxon>Teratosphaeriaceae</taxon>
        <taxon>Teratosphaeria</taxon>
    </lineage>
</organism>
<proteinExistence type="predicted"/>
<dbReference type="AlphaFoldDB" id="A0A9W7T1N9"/>
<dbReference type="Proteomes" id="UP001138500">
    <property type="component" value="Unassembled WGS sequence"/>
</dbReference>
<name>A0A9W7T1N9_9PEZI</name>
<dbReference type="OrthoDB" id="3650363at2759"/>
<feature type="region of interest" description="Disordered" evidence="1">
    <location>
        <begin position="257"/>
        <end position="292"/>
    </location>
</feature>
<dbReference type="EMBL" id="RIBY02000069">
    <property type="protein sequence ID" value="KAH9845426.1"/>
    <property type="molecule type" value="Genomic_DNA"/>
</dbReference>
<accession>A0A9W7T1N9</accession>
<feature type="non-terminal residue" evidence="2">
    <location>
        <position position="1"/>
    </location>
</feature>
<protein>
    <submittedName>
        <fullName evidence="2">Uncharacterized protein</fullName>
    </submittedName>
</protein>
<gene>
    <name evidence="2" type="ORF">Tdes44962_MAKER06632</name>
</gene>
<evidence type="ECO:0000313" key="2">
    <source>
        <dbReference type="EMBL" id="KAH9845426.1"/>
    </source>
</evidence>
<comment type="caution">
    <text evidence="2">The sequence shown here is derived from an EMBL/GenBank/DDBJ whole genome shotgun (WGS) entry which is preliminary data.</text>
</comment>